<protein>
    <submittedName>
        <fullName evidence="1">Uncharacterized protein</fullName>
    </submittedName>
</protein>
<comment type="caution">
    <text evidence="1">The sequence shown here is derived from an EMBL/GenBank/DDBJ whole genome shotgun (WGS) entry which is preliminary data.</text>
</comment>
<gene>
    <name evidence="1" type="ORF">GPLA_4210</name>
</gene>
<dbReference type="RefSeq" id="WP_007106853.1">
    <property type="nucleotide sequence ID" value="NZ_BAER01000126.1"/>
</dbReference>
<accession>K6YQS4</accession>
<proteinExistence type="predicted"/>
<keyword evidence="2" id="KW-1185">Reference proteome</keyword>
<evidence type="ECO:0000313" key="1">
    <source>
        <dbReference type="EMBL" id="GAC35089.1"/>
    </source>
</evidence>
<organism evidence="1 2">
    <name type="scientific">Paraglaciecola polaris LMG 21857</name>
    <dbReference type="NCBI Taxonomy" id="1129793"/>
    <lineage>
        <taxon>Bacteria</taxon>
        <taxon>Pseudomonadati</taxon>
        <taxon>Pseudomonadota</taxon>
        <taxon>Gammaproteobacteria</taxon>
        <taxon>Alteromonadales</taxon>
        <taxon>Alteromonadaceae</taxon>
        <taxon>Paraglaciecola</taxon>
    </lineage>
</organism>
<dbReference type="Proteomes" id="UP000006322">
    <property type="component" value="Unassembled WGS sequence"/>
</dbReference>
<reference evidence="2" key="1">
    <citation type="journal article" date="2014" name="Environ. Microbiol.">
        <title>Comparative genomics of the marine bacterial genus Glaciecola reveals the high degree of genomic diversity and genomic characteristic for cold adaptation.</title>
        <authorList>
            <person name="Qin Q.L."/>
            <person name="Xie B.B."/>
            <person name="Yu Y."/>
            <person name="Shu Y.L."/>
            <person name="Rong J.C."/>
            <person name="Zhang Y.J."/>
            <person name="Zhao D.L."/>
            <person name="Chen X.L."/>
            <person name="Zhang X.Y."/>
            <person name="Chen B."/>
            <person name="Zhou B.C."/>
            <person name="Zhang Y.Z."/>
        </authorList>
    </citation>
    <scope>NUCLEOTIDE SEQUENCE [LARGE SCALE GENOMIC DNA]</scope>
    <source>
        <strain evidence="2">LMG 21857</strain>
    </source>
</reference>
<evidence type="ECO:0000313" key="2">
    <source>
        <dbReference type="Proteomes" id="UP000006322"/>
    </source>
</evidence>
<dbReference type="EMBL" id="BAER01000126">
    <property type="protein sequence ID" value="GAC35089.1"/>
    <property type="molecule type" value="Genomic_DNA"/>
</dbReference>
<dbReference type="AlphaFoldDB" id="K6YQS4"/>
<name>K6YQS4_9ALTE</name>
<dbReference type="STRING" id="1129793.GPLA_4210"/>
<sequence length="67" mass="7670">MSQLNSGSPFNVRQLYLAREAYFNPFFTMVDVNPYTGALLDAQDLPSRLTNQERLVRHSVTSLNNIH</sequence>